<feature type="non-terminal residue" evidence="1">
    <location>
        <position position="1"/>
    </location>
</feature>
<evidence type="ECO:0000313" key="1">
    <source>
        <dbReference type="EMBL" id="MDE8697803.1"/>
    </source>
</evidence>
<dbReference type="InterPro" id="IPR002696">
    <property type="entry name" value="Membr_insert_effic_factor_YidD"/>
</dbReference>
<protein>
    <submittedName>
        <fullName evidence="1">Membrane protein insertion efficiency factor YidD</fullName>
    </submittedName>
</protein>
<proteinExistence type="predicted"/>
<dbReference type="AlphaFoldDB" id="A0AAW6MCE8"/>
<reference evidence="1" key="1">
    <citation type="submission" date="2023-03" db="EMBL/GenBank/DDBJ databases">
        <title>DFI Biobank Strains.</title>
        <authorList>
            <person name="Mostad J."/>
            <person name="Paddock L."/>
            <person name="Medina S."/>
            <person name="Waligurski E."/>
            <person name="Barat B."/>
            <person name="Smith R."/>
            <person name="Burgo V."/>
            <person name="Metcalfe C."/>
            <person name="Woodson C."/>
            <person name="Sundararajan A."/>
            <person name="Ramaswamy R."/>
            <person name="Lin H."/>
            <person name="Pamer E.G."/>
        </authorList>
    </citation>
    <scope>NUCLEOTIDE SEQUENCE</scope>
    <source>
        <strain evidence="1">DFI.9.5</strain>
    </source>
</reference>
<dbReference type="EMBL" id="JARFID010000295">
    <property type="protein sequence ID" value="MDE8697803.1"/>
    <property type="molecule type" value="Genomic_DNA"/>
</dbReference>
<accession>A0AAW6MCE8</accession>
<dbReference type="Pfam" id="PF01809">
    <property type="entry name" value="YidD"/>
    <property type="match status" value="1"/>
</dbReference>
<gene>
    <name evidence="1" type="primary">yidD</name>
    <name evidence="1" type="ORF">PZH42_27490</name>
</gene>
<name>A0AAW6MCE8_9BACE</name>
<sequence length="25" mass="2865">KGLYLAIRRILRCHPWGGSGYDHVP</sequence>
<dbReference type="RefSeq" id="WP_275202906.1">
    <property type="nucleotide sequence ID" value="NZ_JARFID010000295.1"/>
</dbReference>
<dbReference type="Proteomes" id="UP001221924">
    <property type="component" value="Unassembled WGS sequence"/>
</dbReference>
<comment type="caution">
    <text evidence="1">The sequence shown here is derived from an EMBL/GenBank/DDBJ whole genome shotgun (WGS) entry which is preliminary data.</text>
</comment>
<organism evidence="1 2">
    <name type="scientific">Bacteroides cellulosilyticus</name>
    <dbReference type="NCBI Taxonomy" id="246787"/>
    <lineage>
        <taxon>Bacteria</taxon>
        <taxon>Pseudomonadati</taxon>
        <taxon>Bacteroidota</taxon>
        <taxon>Bacteroidia</taxon>
        <taxon>Bacteroidales</taxon>
        <taxon>Bacteroidaceae</taxon>
        <taxon>Bacteroides</taxon>
    </lineage>
</organism>
<evidence type="ECO:0000313" key="2">
    <source>
        <dbReference type="Proteomes" id="UP001221924"/>
    </source>
</evidence>